<dbReference type="InParanoid" id="A0CDC6"/>
<dbReference type="GO" id="GO:0004485">
    <property type="term" value="F:methylcrotonoyl-CoA carboxylase activity"/>
    <property type="evidence" value="ECO:0007669"/>
    <property type="project" value="UniProtKB-EC"/>
</dbReference>
<evidence type="ECO:0000256" key="6">
    <source>
        <dbReference type="ARBA" id="ARBA00052347"/>
    </source>
</evidence>
<gene>
    <name evidence="9" type="ORF">GSPATT00007004001</name>
</gene>
<evidence type="ECO:0000256" key="2">
    <source>
        <dbReference type="ARBA" id="ARBA00025711"/>
    </source>
</evidence>
<dbReference type="KEGG" id="ptm:GSPATT00007004001"/>
<dbReference type="FunFam" id="3.90.226.10:FF:000046">
    <property type="entry name" value="Geranyl-CoA carboxylase beta subunit"/>
    <property type="match status" value="1"/>
</dbReference>
<sequence length="559" mass="61934">MFQSMIIFNKIIQMMHYRSLFRFSHYPVLQSLCDRADPSLLANFELMKQSNERFLNITNKVINYGGTVAHQKLAERNKFPVRERITRLLDVGSPFLELSQLAGYELYGKEEVPSGGIVTGIGLINKRFCMIVANDPTIKGGTYYPITVKKHVRAQEIAWENKLPCVYLVDSGGANLMRQDEVFPDRDHFGRIFYNQANMSAQGIPQISIVLGSCTAGGAYVPAMSDENVIVSGNGTIFLGGPPLVKAATGEVVSAEDLGGARVHSFTSGLTDHFCTSELEALQKGRSIIKNLTTKQVGDIRDDQPLYDIEDLNYLMSSDLKKTMDSRHLIARILDGSRFMEFKENYGTTLITGFGELYGQEVGIIANNGILFSESALKGAHFVSLCQQRGVPLIFLQNITGFMVGRKYETEGIAKHGAKMVNAVATATVPKLTLLFGGSFGAGNYGMCGRAYGAKFLFSWPSSRISVMGGDQAAGVLTSVQQQTIVRNGGEWNEKVEKDLKQKYTQKYDYESSAYYATARLWDDGIILPTQTRQTLGLALLTSMQHYNYERTGHGVFRM</sequence>
<dbReference type="eggNOG" id="KOG0540">
    <property type="taxonomic scope" value="Eukaryota"/>
</dbReference>
<comment type="catalytic activity">
    <reaction evidence="6">
        <text>3-methylbut-2-enoyl-CoA + hydrogencarbonate + ATP = 3-methyl-(2E)-glutaconyl-CoA + ADP + phosphate + H(+)</text>
        <dbReference type="Rhea" id="RHEA:13589"/>
        <dbReference type="ChEBI" id="CHEBI:15378"/>
        <dbReference type="ChEBI" id="CHEBI:17544"/>
        <dbReference type="ChEBI" id="CHEBI:30616"/>
        <dbReference type="ChEBI" id="CHEBI:43474"/>
        <dbReference type="ChEBI" id="CHEBI:57344"/>
        <dbReference type="ChEBI" id="CHEBI:57346"/>
        <dbReference type="ChEBI" id="CHEBI:456216"/>
        <dbReference type="EC" id="6.4.1.4"/>
    </reaction>
</comment>
<evidence type="ECO:0000256" key="5">
    <source>
        <dbReference type="ARBA" id="ARBA00031404"/>
    </source>
</evidence>
<dbReference type="InterPro" id="IPR034733">
    <property type="entry name" value="AcCoA_carboxyl_beta"/>
</dbReference>
<protein>
    <recommendedName>
        <fullName evidence="3">methylcrotonoyl-CoA carboxylase</fullName>
        <ecNumber evidence="3">6.4.1.4</ecNumber>
    </recommendedName>
    <alternativeName>
        <fullName evidence="5">3-methylcrotonyl-CoA carboxylase 2</fullName>
    </alternativeName>
    <alternativeName>
        <fullName evidence="4">3-methylcrotonyl-CoA:carbon dioxide ligase subunit beta</fullName>
    </alternativeName>
</protein>
<dbReference type="EC" id="6.4.1.4" evidence="3"/>
<dbReference type="UniPathway" id="UPA00363">
    <property type="reaction ID" value="UER00861"/>
</dbReference>
<dbReference type="STRING" id="5888.A0CDC6"/>
<dbReference type="Proteomes" id="UP000000600">
    <property type="component" value="Unassembled WGS sequence"/>
</dbReference>
<accession>A0CDC6</accession>
<dbReference type="FunFam" id="3.90.226.10:FF:000004">
    <property type="entry name" value="Methylcrotonoyl-CoA carboxylase beta chain"/>
    <property type="match status" value="1"/>
</dbReference>
<organism evidence="9 10">
    <name type="scientific">Paramecium tetraurelia</name>
    <dbReference type="NCBI Taxonomy" id="5888"/>
    <lineage>
        <taxon>Eukaryota</taxon>
        <taxon>Sar</taxon>
        <taxon>Alveolata</taxon>
        <taxon>Ciliophora</taxon>
        <taxon>Intramacronucleata</taxon>
        <taxon>Oligohymenophorea</taxon>
        <taxon>Peniculida</taxon>
        <taxon>Parameciidae</taxon>
        <taxon>Paramecium</taxon>
    </lineage>
</organism>
<name>A0CDC6_PARTE</name>
<proteinExistence type="inferred from homology"/>
<dbReference type="InterPro" id="IPR045190">
    <property type="entry name" value="MCCB/AccD1-like"/>
</dbReference>
<keyword evidence="10" id="KW-1185">Reference proteome</keyword>
<dbReference type="AlphaFoldDB" id="A0CDC6"/>
<evidence type="ECO:0000259" key="8">
    <source>
        <dbReference type="PROSITE" id="PS50989"/>
    </source>
</evidence>
<dbReference type="PROSITE" id="PS50980">
    <property type="entry name" value="COA_CT_NTER"/>
    <property type="match status" value="1"/>
</dbReference>
<dbReference type="PANTHER" id="PTHR22855:SF13">
    <property type="entry name" value="METHYLCROTONOYL-COA CARBOXYLASE BETA CHAIN, MITOCHONDRIAL"/>
    <property type="match status" value="1"/>
</dbReference>
<dbReference type="Gene3D" id="3.90.226.10">
    <property type="entry name" value="2-enoyl-CoA Hydratase, Chain A, domain 1"/>
    <property type="match status" value="2"/>
</dbReference>
<dbReference type="InterPro" id="IPR029045">
    <property type="entry name" value="ClpP/crotonase-like_dom_sf"/>
</dbReference>
<evidence type="ECO:0000256" key="4">
    <source>
        <dbReference type="ARBA" id="ARBA00031237"/>
    </source>
</evidence>
<dbReference type="EMBL" id="CT868063">
    <property type="protein sequence ID" value="CAK68793.1"/>
    <property type="molecule type" value="Genomic_DNA"/>
</dbReference>
<dbReference type="InterPro" id="IPR011763">
    <property type="entry name" value="COA_CT_C"/>
</dbReference>
<evidence type="ECO:0000256" key="3">
    <source>
        <dbReference type="ARBA" id="ARBA00026116"/>
    </source>
</evidence>
<comment type="pathway">
    <text evidence="2">Amino-acid degradation; L-leucine degradation; (S)-3-hydroxy-3-methylglutaryl-CoA from 3-isovaleryl-CoA: step 2/3.</text>
</comment>
<feature type="domain" description="CoA carboxyltransferase C-terminal" evidence="8">
    <location>
        <begin position="301"/>
        <end position="546"/>
    </location>
</feature>
<dbReference type="GO" id="GO:1905202">
    <property type="term" value="C:methylcrotonoyl-CoA carboxylase complex"/>
    <property type="evidence" value="ECO:0000318"/>
    <property type="project" value="GO_Central"/>
</dbReference>
<dbReference type="Pfam" id="PF01039">
    <property type="entry name" value="Carboxyl_trans"/>
    <property type="match status" value="1"/>
</dbReference>
<evidence type="ECO:0000313" key="10">
    <source>
        <dbReference type="Proteomes" id="UP000000600"/>
    </source>
</evidence>
<reference evidence="9 10" key="1">
    <citation type="journal article" date="2006" name="Nature">
        <title>Global trends of whole-genome duplications revealed by the ciliate Paramecium tetraurelia.</title>
        <authorList>
            <consortium name="Genoscope"/>
            <person name="Aury J.-M."/>
            <person name="Jaillon O."/>
            <person name="Duret L."/>
            <person name="Noel B."/>
            <person name="Jubin C."/>
            <person name="Porcel B.M."/>
            <person name="Segurens B."/>
            <person name="Daubin V."/>
            <person name="Anthouard V."/>
            <person name="Aiach N."/>
            <person name="Arnaiz O."/>
            <person name="Billaut A."/>
            <person name="Beisson J."/>
            <person name="Blanc I."/>
            <person name="Bouhouche K."/>
            <person name="Camara F."/>
            <person name="Duharcourt S."/>
            <person name="Guigo R."/>
            <person name="Gogendeau D."/>
            <person name="Katinka M."/>
            <person name="Keller A.-M."/>
            <person name="Kissmehl R."/>
            <person name="Klotz C."/>
            <person name="Koll F."/>
            <person name="Le Moue A."/>
            <person name="Lepere C."/>
            <person name="Malinsky S."/>
            <person name="Nowacki M."/>
            <person name="Nowak J.K."/>
            <person name="Plattner H."/>
            <person name="Poulain J."/>
            <person name="Ruiz F."/>
            <person name="Serrano V."/>
            <person name="Zagulski M."/>
            <person name="Dessen P."/>
            <person name="Betermier M."/>
            <person name="Weissenbach J."/>
            <person name="Scarpelli C."/>
            <person name="Schachter V."/>
            <person name="Sperling L."/>
            <person name="Meyer E."/>
            <person name="Cohen J."/>
            <person name="Wincker P."/>
        </authorList>
    </citation>
    <scope>NUCLEOTIDE SEQUENCE [LARGE SCALE GENOMIC DNA]</scope>
    <source>
        <strain evidence="9 10">Stock d4-2</strain>
    </source>
</reference>
<evidence type="ECO:0000313" key="9">
    <source>
        <dbReference type="EMBL" id="CAK68793.1"/>
    </source>
</evidence>
<dbReference type="PROSITE" id="PS50989">
    <property type="entry name" value="COA_CT_CTER"/>
    <property type="match status" value="1"/>
</dbReference>
<dbReference type="HOGENOM" id="CLU_018822_0_1_1"/>
<dbReference type="InterPro" id="IPR011762">
    <property type="entry name" value="COA_CT_N"/>
</dbReference>
<dbReference type="GO" id="GO:0005739">
    <property type="term" value="C:mitochondrion"/>
    <property type="evidence" value="ECO:0000318"/>
    <property type="project" value="GO_Central"/>
</dbReference>
<dbReference type="PANTHER" id="PTHR22855">
    <property type="entry name" value="ACETYL, PROPIONYL, PYRUVATE, AND GLUTACONYL CARBOXYLASE-RELATED"/>
    <property type="match status" value="1"/>
</dbReference>
<dbReference type="OrthoDB" id="439921at2759"/>
<comment type="similarity">
    <text evidence="1">Belongs to the AccD/PCCB family.</text>
</comment>
<dbReference type="GO" id="GO:0006552">
    <property type="term" value="P:L-leucine catabolic process"/>
    <property type="evidence" value="ECO:0000318"/>
    <property type="project" value="GO_Central"/>
</dbReference>
<evidence type="ECO:0000256" key="1">
    <source>
        <dbReference type="ARBA" id="ARBA00006102"/>
    </source>
</evidence>
<evidence type="ECO:0000259" key="7">
    <source>
        <dbReference type="PROSITE" id="PS50980"/>
    </source>
</evidence>
<dbReference type="RefSeq" id="XP_001436190.1">
    <property type="nucleotide sequence ID" value="XM_001436153.1"/>
</dbReference>
<dbReference type="GeneID" id="5021975"/>
<dbReference type="SUPFAM" id="SSF52096">
    <property type="entry name" value="ClpP/crotonase"/>
    <property type="match status" value="2"/>
</dbReference>
<feature type="domain" description="CoA carboxyltransferase N-terminal" evidence="7">
    <location>
        <begin position="47"/>
        <end position="304"/>
    </location>
</feature>